<feature type="non-terminal residue" evidence="2">
    <location>
        <position position="1"/>
    </location>
</feature>
<gene>
    <name evidence="2" type="ORF">AVDCRST_MAG89-2749</name>
</gene>
<sequence length="110" mass="10498">GAARAPLFAVAVAAFVAVAAAALGVGGGREEEGRGEQGGEEGAHGASVVVAVDGAGLLHSGGATRVPENAICASGCGVSIYPVAQPILLRVAVPRGGQRGVADDDGGGRL</sequence>
<dbReference type="EMBL" id="CADCTV010000574">
    <property type="protein sequence ID" value="CAA9343621.1"/>
    <property type="molecule type" value="Genomic_DNA"/>
</dbReference>
<reference evidence="2" key="1">
    <citation type="submission" date="2020-02" db="EMBL/GenBank/DDBJ databases">
        <authorList>
            <person name="Meier V. D."/>
        </authorList>
    </citation>
    <scope>NUCLEOTIDE SEQUENCE</scope>
    <source>
        <strain evidence="2">AVDCRST_MAG89</strain>
    </source>
</reference>
<organism evidence="2">
    <name type="scientific">uncultured Gemmatimonadota bacterium</name>
    <dbReference type="NCBI Taxonomy" id="203437"/>
    <lineage>
        <taxon>Bacteria</taxon>
        <taxon>Pseudomonadati</taxon>
        <taxon>Gemmatimonadota</taxon>
        <taxon>environmental samples</taxon>
    </lineage>
</organism>
<evidence type="ECO:0000256" key="1">
    <source>
        <dbReference type="SAM" id="SignalP"/>
    </source>
</evidence>
<name>A0A6J4LWY9_9BACT</name>
<proteinExistence type="predicted"/>
<accession>A0A6J4LWY9</accession>
<dbReference type="AlphaFoldDB" id="A0A6J4LWY9"/>
<evidence type="ECO:0000313" key="2">
    <source>
        <dbReference type="EMBL" id="CAA9343621.1"/>
    </source>
</evidence>
<feature type="signal peptide" evidence="1">
    <location>
        <begin position="1"/>
        <end position="21"/>
    </location>
</feature>
<feature type="non-terminal residue" evidence="2">
    <location>
        <position position="110"/>
    </location>
</feature>
<protein>
    <submittedName>
        <fullName evidence="2">Uncharacterized protein</fullName>
    </submittedName>
</protein>
<feature type="chain" id="PRO_5027122076" evidence="1">
    <location>
        <begin position="22"/>
        <end position="110"/>
    </location>
</feature>
<keyword evidence="1" id="KW-0732">Signal</keyword>